<gene>
    <name evidence="3" type="primary">LOC107220744</name>
</gene>
<feature type="region of interest" description="Disordered" evidence="1">
    <location>
        <begin position="83"/>
        <end position="105"/>
    </location>
</feature>
<dbReference type="AlphaFoldDB" id="A0A6J0BMB1"/>
<accession>A0A6J0BMB1</accession>
<dbReference type="InParanoid" id="A0A6J0BMB1"/>
<evidence type="ECO:0000313" key="3">
    <source>
        <dbReference type="RefSeq" id="XP_015514943.1"/>
    </source>
</evidence>
<dbReference type="RefSeq" id="XP_015514943.1">
    <property type="nucleotide sequence ID" value="XM_015659457.2"/>
</dbReference>
<dbReference type="KEGG" id="nlo:107220744"/>
<evidence type="ECO:0000256" key="1">
    <source>
        <dbReference type="SAM" id="MobiDB-lite"/>
    </source>
</evidence>
<dbReference type="Proteomes" id="UP000829291">
    <property type="component" value="Chromosome 5"/>
</dbReference>
<feature type="region of interest" description="Disordered" evidence="1">
    <location>
        <begin position="118"/>
        <end position="145"/>
    </location>
</feature>
<sequence length="203" mass="21601">MGGEVSTSSTPRVGDCLPNPVRDGRDSKSSEINATYPIEVAGVERSSVVTDNRRTDIGSEIGTRHLAGVMADAGKMESLAATTPHEHNEATPTLRDGAAIGNKTKVDDDVNQGEEILLDETDTGNPDHAETETAGAPKSRGKRNIITAPIRQPSSGEYRLDANGKPRLVLEESNQAKNPTNFKLPTSLTDSNVTCALEGFFTI</sequence>
<keyword evidence="2" id="KW-1185">Reference proteome</keyword>
<name>A0A6J0BMB1_NEOLC</name>
<protein>
    <submittedName>
        <fullName evidence="3">Uncharacterized protein LOC107220744 isoform X1</fullName>
    </submittedName>
</protein>
<dbReference type="OrthoDB" id="10473207at2759"/>
<proteinExistence type="predicted"/>
<organism evidence="3">
    <name type="scientific">Neodiprion lecontei</name>
    <name type="common">Redheaded pine sawfly</name>
    <dbReference type="NCBI Taxonomy" id="441921"/>
    <lineage>
        <taxon>Eukaryota</taxon>
        <taxon>Metazoa</taxon>
        <taxon>Ecdysozoa</taxon>
        <taxon>Arthropoda</taxon>
        <taxon>Hexapoda</taxon>
        <taxon>Insecta</taxon>
        <taxon>Pterygota</taxon>
        <taxon>Neoptera</taxon>
        <taxon>Endopterygota</taxon>
        <taxon>Hymenoptera</taxon>
        <taxon>Tenthredinoidea</taxon>
        <taxon>Diprionidae</taxon>
        <taxon>Diprioninae</taxon>
        <taxon>Neodiprion</taxon>
    </lineage>
</organism>
<feature type="region of interest" description="Disordered" evidence="1">
    <location>
        <begin position="1"/>
        <end position="33"/>
    </location>
</feature>
<dbReference type="GeneID" id="107220744"/>
<evidence type="ECO:0000313" key="2">
    <source>
        <dbReference type="Proteomes" id="UP000829291"/>
    </source>
</evidence>
<feature type="compositionally biased region" description="Polar residues" evidence="1">
    <location>
        <begin position="1"/>
        <end position="11"/>
    </location>
</feature>
<reference evidence="3" key="1">
    <citation type="submission" date="2025-08" db="UniProtKB">
        <authorList>
            <consortium name="RefSeq"/>
        </authorList>
    </citation>
    <scope>IDENTIFICATION</scope>
    <source>
        <tissue evidence="3">Thorax and Abdomen</tissue>
    </source>
</reference>